<evidence type="ECO:0000313" key="1">
    <source>
        <dbReference type="EMBL" id="CCJ55746.1"/>
    </source>
</evidence>
<dbReference type="Proteomes" id="UP000007564">
    <property type="component" value="Chromosome"/>
</dbReference>
<dbReference type="RefSeq" id="WP_003815317.1">
    <property type="nucleotide sequence ID" value="NC_019382.1"/>
</dbReference>
<evidence type="ECO:0000313" key="2">
    <source>
        <dbReference type="Proteomes" id="UP000007564"/>
    </source>
</evidence>
<proteinExistence type="predicted"/>
<dbReference type="HOGENOM" id="CLU_2629965_0_0_4"/>
<sequence>MSDLTLSHNARLTDSLERELLRGAMEDQSNTIRPLAAVKAAAVGVGRGVRAVFAFIDEVNESMNRARAQSAHYTGSQW</sequence>
<name>A0A0C6P878_BORBO</name>
<accession>A0A0C6P878</accession>
<dbReference type="EMBL" id="HE965806">
    <property type="protein sequence ID" value="CCJ55746.1"/>
    <property type="molecule type" value="Genomic_DNA"/>
</dbReference>
<dbReference type="KEGG" id="bbh:BN112_3832"/>
<dbReference type="AlphaFoldDB" id="A0A0C6P878"/>
<reference evidence="1 2" key="1">
    <citation type="journal article" date="2012" name="BMC Genomics">
        <title>Comparative genomics of the classical Bordetella subspecies: the evolution and exchange of virulence-associated diversity amongst closely related pathogens.</title>
        <authorList>
            <person name="Park J."/>
            <person name="Zhang Y."/>
            <person name="Buboltz A.M."/>
            <person name="Zhang X."/>
            <person name="Schuster S.C."/>
            <person name="Ahuja U."/>
            <person name="Liu M."/>
            <person name="Miller J.F."/>
            <person name="Sebaihia M."/>
            <person name="Bentley S.D."/>
            <person name="Parkhill J."/>
            <person name="Harvill E.T."/>
        </authorList>
    </citation>
    <scope>NUCLEOTIDE SEQUENCE [LARGE SCALE GENOMIC DNA]</scope>
    <source>
        <strain evidence="1 2">253</strain>
    </source>
</reference>
<protein>
    <submittedName>
        <fullName evidence="1">Uncharacterized protein</fullName>
    </submittedName>
</protein>
<dbReference type="OrthoDB" id="8637455at2"/>
<gene>
    <name evidence="1" type="ORF">BN112_3832</name>
</gene>
<dbReference type="GeneID" id="69603228"/>
<organism evidence="1 2">
    <name type="scientific">Bordetella bronchiseptica 253</name>
    <dbReference type="NCBI Taxonomy" id="568707"/>
    <lineage>
        <taxon>Bacteria</taxon>
        <taxon>Pseudomonadati</taxon>
        <taxon>Pseudomonadota</taxon>
        <taxon>Betaproteobacteria</taxon>
        <taxon>Burkholderiales</taxon>
        <taxon>Alcaligenaceae</taxon>
        <taxon>Bordetella</taxon>
    </lineage>
</organism>